<dbReference type="InterPro" id="IPR023299">
    <property type="entry name" value="ATPase_P-typ_cyto_dom_N"/>
</dbReference>
<feature type="transmembrane region" description="Helical" evidence="10">
    <location>
        <begin position="111"/>
        <end position="130"/>
    </location>
</feature>
<evidence type="ECO:0000256" key="10">
    <source>
        <dbReference type="RuleBase" id="RU362081"/>
    </source>
</evidence>
<dbReference type="SUPFAM" id="SSF81665">
    <property type="entry name" value="Calcium ATPase, transmembrane domain M"/>
    <property type="match status" value="1"/>
</dbReference>
<dbReference type="NCBIfam" id="TIGR01511">
    <property type="entry name" value="ATPase-IB1_Cu"/>
    <property type="match status" value="1"/>
</dbReference>
<dbReference type="GO" id="GO:0055070">
    <property type="term" value="P:copper ion homeostasis"/>
    <property type="evidence" value="ECO:0007669"/>
    <property type="project" value="TreeGrafter"/>
</dbReference>
<dbReference type="SUPFAM" id="SSF56784">
    <property type="entry name" value="HAD-like"/>
    <property type="match status" value="1"/>
</dbReference>
<feature type="domain" description="P-type ATPase A" evidence="11">
    <location>
        <begin position="1"/>
        <end position="91"/>
    </location>
</feature>
<dbReference type="Pfam" id="PF00702">
    <property type="entry name" value="Hydrolase"/>
    <property type="match status" value="1"/>
</dbReference>
<dbReference type="GO" id="GO:0005886">
    <property type="term" value="C:plasma membrane"/>
    <property type="evidence" value="ECO:0007669"/>
    <property type="project" value="UniProtKB-SubCell"/>
</dbReference>
<dbReference type="GO" id="GO:0016887">
    <property type="term" value="F:ATP hydrolysis activity"/>
    <property type="evidence" value="ECO:0007669"/>
    <property type="project" value="InterPro"/>
</dbReference>
<dbReference type="InterPro" id="IPR044492">
    <property type="entry name" value="P_typ_ATPase_HD_dom"/>
</dbReference>
<keyword evidence="8 10" id="KW-1133">Transmembrane helix</keyword>
<evidence type="ECO:0000256" key="5">
    <source>
        <dbReference type="ARBA" id="ARBA00022741"/>
    </source>
</evidence>
<dbReference type="PROSITE" id="PS00154">
    <property type="entry name" value="ATPASE_E1_E2"/>
    <property type="match status" value="1"/>
</dbReference>
<accession>A0A0R2Q4C1</accession>
<evidence type="ECO:0000256" key="9">
    <source>
        <dbReference type="ARBA" id="ARBA00023136"/>
    </source>
</evidence>
<dbReference type="InterPro" id="IPR059000">
    <property type="entry name" value="ATPase_P-type_domA"/>
</dbReference>
<dbReference type="PROSITE" id="PS01229">
    <property type="entry name" value="COF_2"/>
    <property type="match status" value="1"/>
</dbReference>
<dbReference type="Gene3D" id="3.40.50.1000">
    <property type="entry name" value="HAD superfamily/HAD-like"/>
    <property type="match status" value="1"/>
</dbReference>
<feature type="transmembrane region" description="Helical" evidence="10">
    <location>
        <begin position="461"/>
        <end position="479"/>
    </location>
</feature>
<dbReference type="Gene3D" id="3.40.1110.10">
    <property type="entry name" value="Calcium-transporting ATPase, cytoplasmic domain N"/>
    <property type="match status" value="1"/>
</dbReference>
<sequence>RGGQEITAPIANLVIGDHCLVKAGQAIPTDGIVVQGSSAIDNSLLTGESLPIDVQAGASVIAGAINLNSPIVIEARRVGSDTELARITKMVLTAQGEKAPIQRLADRISNVFVPIVIALAIATFATWYGLGNSLTESITASVALLIIACPCALGLATPVALLVASGKGATNGIILRKTSSLEIATKIDTAIFDKTGTLTTGVMKVQNITIADLGAAGPKISTSDLLIAVHSLEHESSHPIAVAISKSLREQGIARKKFTDYVESAGMGIAARMQFGDAQMPVLIGTPASIRRATVSLHPELEEAISSALSKGNSVALVAVDGVAMALFEVGDSLRVDARETIAALKERSIESWLISGDSQEAAKQIAEQVGIPLSNVIAQATPDQKIAKVKELRSSGRRVLMIGDGINDAAALSEADLSMALGTGTDTAISSADITLMRPTLATAIAALNLSAKTLRTIRVNLGWAFIYNVIGIPIAAFGLLNPMYAAGAMAMSSLLVVLNSLRINRGATLTA</sequence>
<dbReference type="AlphaFoldDB" id="A0A0R2Q4C1"/>
<dbReference type="SFLD" id="SFLDG00002">
    <property type="entry name" value="C1.7:_P-type_atpase_like"/>
    <property type="match status" value="1"/>
</dbReference>
<organism evidence="12 13">
    <name type="scientific">Actinobacteria bacterium BACL2 MAG-120813-bin23</name>
    <dbReference type="NCBI Taxonomy" id="1655569"/>
    <lineage>
        <taxon>Bacteria</taxon>
        <taxon>Bacillati</taxon>
        <taxon>Actinomycetota</taxon>
        <taxon>Actinomycetes</taxon>
        <taxon>Actinomycetes incertae sedis</taxon>
        <taxon>ac1 cluster</taxon>
    </lineage>
</organism>
<feature type="transmembrane region" description="Helical" evidence="10">
    <location>
        <begin position="142"/>
        <end position="164"/>
    </location>
</feature>
<dbReference type="NCBIfam" id="TIGR01494">
    <property type="entry name" value="ATPase_P-type"/>
    <property type="match status" value="2"/>
</dbReference>
<dbReference type="NCBIfam" id="TIGR01525">
    <property type="entry name" value="ATPase-IB_hvy"/>
    <property type="match status" value="1"/>
</dbReference>
<dbReference type="SUPFAM" id="SSF81653">
    <property type="entry name" value="Calcium ATPase, transduction domain A"/>
    <property type="match status" value="1"/>
</dbReference>
<evidence type="ECO:0000256" key="7">
    <source>
        <dbReference type="ARBA" id="ARBA00022967"/>
    </source>
</evidence>
<keyword evidence="9 10" id="KW-0472">Membrane</keyword>
<dbReference type="InterPro" id="IPR001757">
    <property type="entry name" value="P_typ_ATPase"/>
</dbReference>
<keyword evidence="3 10" id="KW-0812">Transmembrane</keyword>
<keyword evidence="5 10" id="KW-0547">Nucleotide-binding</keyword>
<dbReference type="GO" id="GO:0005524">
    <property type="term" value="F:ATP binding"/>
    <property type="evidence" value="ECO:0007669"/>
    <property type="project" value="UniProtKB-UniRule"/>
</dbReference>
<keyword evidence="10" id="KW-1003">Cell membrane</keyword>
<evidence type="ECO:0000256" key="4">
    <source>
        <dbReference type="ARBA" id="ARBA00022723"/>
    </source>
</evidence>
<feature type="transmembrane region" description="Helical" evidence="10">
    <location>
        <begin position="485"/>
        <end position="503"/>
    </location>
</feature>
<comment type="subcellular location">
    <subcellularLocation>
        <location evidence="1">Cell membrane</location>
        <topology evidence="1">Multi-pass membrane protein</topology>
    </subcellularLocation>
</comment>
<evidence type="ECO:0000256" key="2">
    <source>
        <dbReference type="ARBA" id="ARBA00006024"/>
    </source>
</evidence>
<dbReference type="PANTHER" id="PTHR43520:SF8">
    <property type="entry name" value="P-TYPE CU(+) TRANSPORTER"/>
    <property type="match status" value="1"/>
</dbReference>
<dbReference type="EMBL" id="LIAT01000050">
    <property type="protein sequence ID" value="KRO45025.1"/>
    <property type="molecule type" value="Genomic_DNA"/>
</dbReference>
<dbReference type="PANTHER" id="PTHR43520">
    <property type="entry name" value="ATP7, ISOFORM B"/>
    <property type="match status" value="1"/>
</dbReference>
<dbReference type="InterPro" id="IPR027256">
    <property type="entry name" value="P-typ_ATPase_IB"/>
</dbReference>
<dbReference type="SUPFAM" id="SSF81660">
    <property type="entry name" value="Metal cation-transporting ATPase, ATP-binding domain N"/>
    <property type="match status" value="1"/>
</dbReference>
<keyword evidence="4 10" id="KW-0479">Metal-binding</keyword>
<dbReference type="InterPro" id="IPR023214">
    <property type="entry name" value="HAD_sf"/>
</dbReference>
<evidence type="ECO:0000259" key="11">
    <source>
        <dbReference type="Pfam" id="PF00122"/>
    </source>
</evidence>
<evidence type="ECO:0000256" key="6">
    <source>
        <dbReference type="ARBA" id="ARBA00022840"/>
    </source>
</evidence>
<name>A0A0R2Q4C1_9ACTN</name>
<dbReference type="PRINTS" id="PR00119">
    <property type="entry name" value="CATATPASE"/>
</dbReference>
<dbReference type="GO" id="GO:0005507">
    <property type="term" value="F:copper ion binding"/>
    <property type="evidence" value="ECO:0007669"/>
    <property type="project" value="TreeGrafter"/>
</dbReference>
<evidence type="ECO:0000256" key="1">
    <source>
        <dbReference type="ARBA" id="ARBA00004651"/>
    </source>
</evidence>
<dbReference type="InterPro" id="IPR008250">
    <property type="entry name" value="ATPase_P-typ_transduc_dom_A_sf"/>
</dbReference>
<evidence type="ECO:0000256" key="3">
    <source>
        <dbReference type="ARBA" id="ARBA00022692"/>
    </source>
</evidence>
<comment type="caution">
    <text evidence="12">The sequence shown here is derived from an EMBL/GenBank/DDBJ whole genome shotgun (WGS) entry which is preliminary data.</text>
</comment>
<dbReference type="GO" id="GO:0043682">
    <property type="term" value="F:P-type divalent copper transporter activity"/>
    <property type="evidence" value="ECO:0007669"/>
    <property type="project" value="TreeGrafter"/>
</dbReference>
<gene>
    <name evidence="12" type="ORF">ABR61_04195</name>
</gene>
<feature type="non-terminal residue" evidence="12">
    <location>
        <position position="1"/>
    </location>
</feature>
<dbReference type="SFLD" id="SFLDF00027">
    <property type="entry name" value="p-type_atpase"/>
    <property type="match status" value="1"/>
</dbReference>
<keyword evidence="7" id="KW-1278">Translocase</keyword>
<reference evidence="12 13" key="1">
    <citation type="submission" date="2015-10" db="EMBL/GenBank/DDBJ databases">
        <title>Metagenome-Assembled Genomes uncover a global brackish microbiome.</title>
        <authorList>
            <person name="Hugerth L.W."/>
            <person name="Larsson J."/>
            <person name="Alneberg J."/>
            <person name="Lindh M.V."/>
            <person name="Legrand C."/>
            <person name="Pinhassi J."/>
            <person name="Andersson A.F."/>
        </authorList>
    </citation>
    <scope>NUCLEOTIDE SEQUENCE [LARGE SCALE GENOMIC DNA]</scope>
    <source>
        <strain evidence="12">BACL2 MAG-120813-bin23</strain>
    </source>
</reference>
<proteinExistence type="inferred from homology"/>
<dbReference type="InterPro" id="IPR023298">
    <property type="entry name" value="ATPase_P-typ_TM_dom_sf"/>
</dbReference>
<keyword evidence="6 10" id="KW-0067">ATP-binding</keyword>
<dbReference type="Pfam" id="PF00122">
    <property type="entry name" value="E1-E2_ATPase"/>
    <property type="match status" value="1"/>
</dbReference>
<dbReference type="Proteomes" id="UP000054212">
    <property type="component" value="Unassembled WGS sequence"/>
</dbReference>
<evidence type="ECO:0000256" key="8">
    <source>
        <dbReference type="ARBA" id="ARBA00022989"/>
    </source>
</evidence>
<evidence type="ECO:0000313" key="13">
    <source>
        <dbReference type="Proteomes" id="UP000054212"/>
    </source>
</evidence>
<protein>
    <recommendedName>
        <fullName evidence="11">P-type ATPase A domain-containing protein</fullName>
    </recommendedName>
</protein>
<evidence type="ECO:0000313" key="12">
    <source>
        <dbReference type="EMBL" id="KRO45025.1"/>
    </source>
</evidence>
<dbReference type="PRINTS" id="PR00943">
    <property type="entry name" value="CUATPASE"/>
</dbReference>
<dbReference type="SFLD" id="SFLDS00003">
    <property type="entry name" value="Haloacid_Dehalogenase"/>
    <property type="match status" value="1"/>
</dbReference>
<dbReference type="InterPro" id="IPR018303">
    <property type="entry name" value="ATPase_P-typ_P_site"/>
</dbReference>
<dbReference type="InterPro" id="IPR036412">
    <property type="entry name" value="HAD-like_sf"/>
</dbReference>
<comment type="similarity">
    <text evidence="2 10">Belongs to the cation transport ATPase (P-type) (TC 3.A.3) family. Type IB subfamily.</text>
</comment>
<dbReference type="Gene3D" id="2.70.150.10">
    <property type="entry name" value="Calcium-transporting ATPase, cytoplasmic transduction domain A"/>
    <property type="match status" value="1"/>
</dbReference>